<organism evidence="1 2">
    <name type="scientific">Pisum sativum</name>
    <name type="common">Garden pea</name>
    <name type="synonym">Lathyrus oleraceus</name>
    <dbReference type="NCBI Taxonomy" id="3888"/>
    <lineage>
        <taxon>Eukaryota</taxon>
        <taxon>Viridiplantae</taxon>
        <taxon>Streptophyta</taxon>
        <taxon>Embryophyta</taxon>
        <taxon>Tracheophyta</taxon>
        <taxon>Spermatophyta</taxon>
        <taxon>Magnoliopsida</taxon>
        <taxon>eudicotyledons</taxon>
        <taxon>Gunneridae</taxon>
        <taxon>Pentapetalae</taxon>
        <taxon>rosids</taxon>
        <taxon>fabids</taxon>
        <taxon>Fabales</taxon>
        <taxon>Fabaceae</taxon>
        <taxon>Papilionoideae</taxon>
        <taxon>50 kb inversion clade</taxon>
        <taxon>NPAAA clade</taxon>
        <taxon>Hologalegina</taxon>
        <taxon>IRL clade</taxon>
        <taxon>Fabeae</taxon>
        <taxon>Lathyrus</taxon>
    </lineage>
</organism>
<sequence>MLDFPEVPKASVQPSANFATALDRVIPLAVIERRVHRPGDHHNIVDELRSIFEKGFSLKIQIDELPLAEFELKKDSCRKKASKTRDSEFHRFRC</sequence>
<gene>
    <name evidence="1" type="ORF">KIW84_022026</name>
</gene>
<name>A0A9D4YA44_PEA</name>
<dbReference type="Proteomes" id="UP001058974">
    <property type="component" value="Chromosome 2"/>
</dbReference>
<reference evidence="1 2" key="1">
    <citation type="journal article" date="2022" name="Nat. Genet.">
        <title>Improved pea reference genome and pan-genome highlight genomic features and evolutionary characteristics.</title>
        <authorList>
            <person name="Yang T."/>
            <person name="Liu R."/>
            <person name="Luo Y."/>
            <person name="Hu S."/>
            <person name="Wang D."/>
            <person name="Wang C."/>
            <person name="Pandey M.K."/>
            <person name="Ge S."/>
            <person name="Xu Q."/>
            <person name="Li N."/>
            <person name="Li G."/>
            <person name="Huang Y."/>
            <person name="Saxena R.K."/>
            <person name="Ji Y."/>
            <person name="Li M."/>
            <person name="Yan X."/>
            <person name="He Y."/>
            <person name="Liu Y."/>
            <person name="Wang X."/>
            <person name="Xiang C."/>
            <person name="Varshney R.K."/>
            <person name="Ding H."/>
            <person name="Gao S."/>
            <person name="Zong X."/>
        </authorList>
    </citation>
    <scope>NUCLEOTIDE SEQUENCE [LARGE SCALE GENOMIC DNA]</scope>
    <source>
        <strain evidence="1 2">cv. Zhongwan 6</strain>
    </source>
</reference>
<accession>A0A9D4YA44</accession>
<dbReference type="EMBL" id="JAMSHJ010000002">
    <property type="protein sequence ID" value="KAI5435434.1"/>
    <property type="molecule type" value="Genomic_DNA"/>
</dbReference>
<dbReference type="Gramene" id="Psat02G0202600-T1">
    <property type="protein sequence ID" value="KAI5435434.1"/>
    <property type="gene ID" value="KIW84_022026"/>
</dbReference>
<evidence type="ECO:0000313" key="2">
    <source>
        <dbReference type="Proteomes" id="UP001058974"/>
    </source>
</evidence>
<evidence type="ECO:0000313" key="1">
    <source>
        <dbReference type="EMBL" id="KAI5435434.1"/>
    </source>
</evidence>
<keyword evidence="2" id="KW-1185">Reference proteome</keyword>
<dbReference type="AlphaFoldDB" id="A0A9D4YA44"/>
<protein>
    <submittedName>
        <fullName evidence="1">Uncharacterized protein</fullName>
    </submittedName>
</protein>
<proteinExistence type="predicted"/>
<comment type="caution">
    <text evidence="1">The sequence shown here is derived from an EMBL/GenBank/DDBJ whole genome shotgun (WGS) entry which is preliminary data.</text>
</comment>